<feature type="coiled-coil region" evidence="3">
    <location>
        <begin position="41"/>
        <end position="68"/>
    </location>
</feature>
<evidence type="ECO:0000256" key="2">
    <source>
        <dbReference type="ARBA" id="ARBA00023242"/>
    </source>
</evidence>
<comment type="subcellular location">
    <subcellularLocation>
        <location evidence="1">Nucleus</location>
    </subcellularLocation>
</comment>
<feature type="domain" description="Plant bHLH transcription factor ACT-like" evidence="4">
    <location>
        <begin position="77"/>
        <end position="153"/>
    </location>
</feature>
<gene>
    <name evidence="5" type="ORF">Csa_6G519710</name>
</gene>
<dbReference type="KEGG" id="csv:101213083"/>
<accession>A0A0A0KHW9</accession>
<evidence type="ECO:0000313" key="6">
    <source>
        <dbReference type="Proteomes" id="UP000029981"/>
    </source>
</evidence>
<dbReference type="Proteomes" id="UP000029981">
    <property type="component" value="Chromosome 6"/>
</dbReference>
<evidence type="ECO:0000256" key="1">
    <source>
        <dbReference type="ARBA" id="ARBA00004123"/>
    </source>
</evidence>
<dbReference type="InterPro" id="IPR054502">
    <property type="entry name" value="bHLH-TF_ACT-like_plant"/>
</dbReference>
<dbReference type="Pfam" id="PF22754">
    <property type="entry name" value="bHLH-TF_ACT-like_plant"/>
    <property type="match status" value="1"/>
</dbReference>
<reference evidence="5 6" key="4">
    <citation type="journal article" date="2011" name="BMC Genomics">
        <title>RNA-Seq improves annotation of protein-coding genes in the cucumber genome.</title>
        <authorList>
            <person name="Li Z."/>
            <person name="Zhang Z."/>
            <person name="Yan P."/>
            <person name="Huang S."/>
            <person name="Fei Z."/>
            <person name="Lin K."/>
        </authorList>
    </citation>
    <scope>NUCLEOTIDE SEQUENCE [LARGE SCALE GENOMIC DNA]</scope>
    <source>
        <strain evidence="6">cv. 9930</strain>
    </source>
</reference>
<dbReference type="PANTHER" id="PTHR31945">
    <property type="entry name" value="TRANSCRIPTION FACTOR SCREAM2-RELATED"/>
    <property type="match status" value="1"/>
</dbReference>
<dbReference type="STRING" id="3659.A0A0A0KHW9"/>
<dbReference type="Gramene" id="KGN49320">
    <property type="protein sequence ID" value="KGN49320"/>
    <property type="gene ID" value="Csa_6G519710"/>
</dbReference>
<dbReference type="GO" id="GO:0003700">
    <property type="term" value="F:DNA-binding transcription factor activity"/>
    <property type="evidence" value="ECO:0000318"/>
    <property type="project" value="GO_Central"/>
</dbReference>
<reference evidence="5 6" key="3">
    <citation type="journal article" date="2010" name="BMC Genomics">
        <title>Transcriptome sequencing and comparative analysis of cucumber flowers with different sex types.</title>
        <authorList>
            <person name="Guo S."/>
            <person name="Zheng Y."/>
            <person name="Joung J.G."/>
            <person name="Liu S."/>
            <person name="Zhang Z."/>
            <person name="Crasta O.R."/>
            <person name="Sobral B.W."/>
            <person name="Xu Y."/>
            <person name="Huang S."/>
            <person name="Fei Z."/>
        </authorList>
    </citation>
    <scope>NUCLEOTIDE SEQUENCE [LARGE SCALE GENOMIC DNA]</scope>
    <source>
        <strain evidence="6">cv. 9930</strain>
    </source>
</reference>
<dbReference type="OMA" id="FAMEANV"/>
<dbReference type="OrthoDB" id="1057417at2759"/>
<dbReference type="eggNOG" id="ENOG502S39T">
    <property type="taxonomic scope" value="Eukaryota"/>
</dbReference>
<dbReference type="GO" id="GO:0005634">
    <property type="term" value="C:nucleus"/>
    <property type="evidence" value="ECO:0000318"/>
    <property type="project" value="GO_Central"/>
</dbReference>
<keyword evidence="6" id="KW-1185">Reference proteome</keyword>
<proteinExistence type="predicted"/>
<dbReference type="EMBL" id="CM002927">
    <property type="protein sequence ID" value="KGN49320.1"/>
    <property type="molecule type" value="Genomic_DNA"/>
</dbReference>
<reference evidence="5 6" key="2">
    <citation type="journal article" date="2009" name="PLoS ONE">
        <title>An integrated genetic and cytogenetic map of the cucumber genome.</title>
        <authorList>
            <person name="Ren Y."/>
            <person name="Zhang Z."/>
            <person name="Liu J."/>
            <person name="Staub J.E."/>
            <person name="Han Y."/>
            <person name="Cheng Z."/>
            <person name="Li X."/>
            <person name="Lu J."/>
            <person name="Miao H."/>
            <person name="Kang H."/>
            <person name="Xie B."/>
            <person name="Gu X."/>
            <person name="Wang X."/>
            <person name="Du Y."/>
            <person name="Jin W."/>
            <person name="Huang S."/>
        </authorList>
    </citation>
    <scope>NUCLEOTIDE SEQUENCE [LARGE SCALE GENOMIC DNA]</scope>
    <source>
        <strain evidence="6">cv. 9930</strain>
    </source>
</reference>
<keyword evidence="3" id="KW-0175">Coiled coil</keyword>
<dbReference type="GO" id="GO:0043565">
    <property type="term" value="F:sequence-specific DNA binding"/>
    <property type="evidence" value="ECO:0000318"/>
    <property type="project" value="GO_Central"/>
</dbReference>
<dbReference type="AlphaFoldDB" id="A0A0A0KHW9"/>
<keyword evidence="2" id="KW-0539">Nucleus</keyword>
<dbReference type="PANTHER" id="PTHR31945:SF27">
    <property type="entry name" value="TRANSCRIPTION FACTOR BHLH35-LIKE PROTEIN"/>
    <property type="match status" value="1"/>
</dbReference>
<dbReference type="InterPro" id="IPR051358">
    <property type="entry name" value="TF_AMS/ICE1/BHLH6-like"/>
</dbReference>
<evidence type="ECO:0000313" key="5">
    <source>
        <dbReference type="EMBL" id="KGN49320.1"/>
    </source>
</evidence>
<organism evidence="5 6">
    <name type="scientific">Cucumis sativus</name>
    <name type="common">Cucumber</name>
    <dbReference type="NCBI Taxonomy" id="3659"/>
    <lineage>
        <taxon>Eukaryota</taxon>
        <taxon>Viridiplantae</taxon>
        <taxon>Streptophyta</taxon>
        <taxon>Embryophyta</taxon>
        <taxon>Tracheophyta</taxon>
        <taxon>Spermatophyta</taxon>
        <taxon>Magnoliopsida</taxon>
        <taxon>eudicotyledons</taxon>
        <taxon>Gunneridae</taxon>
        <taxon>Pentapetalae</taxon>
        <taxon>rosids</taxon>
        <taxon>fabids</taxon>
        <taxon>Cucurbitales</taxon>
        <taxon>Cucurbitaceae</taxon>
        <taxon>Benincaseae</taxon>
        <taxon>Cucumis</taxon>
    </lineage>
</organism>
<name>A0A0A0KHW9_CUCSA</name>
<reference evidence="5 6" key="1">
    <citation type="journal article" date="2009" name="Nat. Genet.">
        <title>The genome of the cucumber, Cucumis sativus L.</title>
        <authorList>
            <person name="Huang S."/>
            <person name="Li R."/>
            <person name="Zhang Z."/>
            <person name="Li L."/>
            <person name="Gu X."/>
            <person name="Fan W."/>
            <person name="Lucas W.J."/>
            <person name="Wang X."/>
            <person name="Xie B."/>
            <person name="Ni P."/>
            <person name="Ren Y."/>
            <person name="Zhu H."/>
            <person name="Li J."/>
            <person name="Lin K."/>
            <person name="Jin W."/>
            <person name="Fei Z."/>
            <person name="Li G."/>
            <person name="Staub J."/>
            <person name="Kilian A."/>
            <person name="van der Vossen E.A."/>
            <person name="Wu Y."/>
            <person name="Guo J."/>
            <person name="He J."/>
            <person name="Jia Z."/>
            <person name="Ren Y."/>
            <person name="Tian G."/>
            <person name="Lu Y."/>
            <person name="Ruan J."/>
            <person name="Qian W."/>
            <person name="Wang M."/>
            <person name="Huang Q."/>
            <person name="Li B."/>
            <person name="Xuan Z."/>
            <person name="Cao J."/>
            <person name="Asan"/>
            <person name="Wu Z."/>
            <person name="Zhang J."/>
            <person name="Cai Q."/>
            <person name="Bai Y."/>
            <person name="Zhao B."/>
            <person name="Han Y."/>
            <person name="Li Y."/>
            <person name="Li X."/>
            <person name="Wang S."/>
            <person name="Shi Q."/>
            <person name="Liu S."/>
            <person name="Cho W.K."/>
            <person name="Kim J.Y."/>
            <person name="Xu Y."/>
            <person name="Heller-Uszynska K."/>
            <person name="Miao H."/>
            <person name="Cheng Z."/>
            <person name="Zhang S."/>
            <person name="Wu J."/>
            <person name="Yang Y."/>
            <person name="Kang H."/>
            <person name="Li M."/>
            <person name="Liang H."/>
            <person name="Ren X."/>
            <person name="Shi Z."/>
            <person name="Wen M."/>
            <person name="Jian M."/>
            <person name="Yang H."/>
            <person name="Zhang G."/>
            <person name="Yang Z."/>
            <person name="Chen R."/>
            <person name="Liu S."/>
            <person name="Li J."/>
            <person name="Ma L."/>
            <person name="Liu H."/>
            <person name="Zhou Y."/>
            <person name="Zhao J."/>
            <person name="Fang X."/>
            <person name="Li G."/>
            <person name="Fang L."/>
            <person name="Li Y."/>
            <person name="Liu D."/>
            <person name="Zheng H."/>
            <person name="Zhang Y."/>
            <person name="Qin N."/>
            <person name="Li Z."/>
            <person name="Yang G."/>
            <person name="Yang S."/>
            <person name="Bolund L."/>
            <person name="Kristiansen K."/>
            <person name="Zheng H."/>
            <person name="Li S."/>
            <person name="Zhang X."/>
            <person name="Yang H."/>
            <person name="Wang J."/>
            <person name="Sun R."/>
            <person name="Zhang B."/>
            <person name="Jiang S."/>
            <person name="Wang J."/>
            <person name="Du Y."/>
            <person name="Li S."/>
        </authorList>
    </citation>
    <scope>NUCLEOTIDE SEQUENCE [LARGE SCALE GENOMIC DNA]</scope>
    <source>
        <strain evidence="6">cv. 9930</strain>
    </source>
</reference>
<evidence type="ECO:0000256" key="3">
    <source>
        <dbReference type="SAM" id="Coils"/>
    </source>
</evidence>
<sequence length="176" mass="20331">MVSTLQKRFDSRNKLRLVRSLPTYESSGRQRCVFWNAVLFIHKLKLKLEAIEREYSNLLDMKREYLNSIKQFHSSKEVKVEKNGEEFRVKVRCEKGGDRLVSVLEAFEKMGLNVVEARVSCTECFCMEATAVAEDHHQLLNLSDITEAINVAIDPKLLAPNQHHNDSIPHNDAQLY</sequence>
<protein>
    <recommendedName>
        <fullName evidence="4">Plant bHLH transcription factor ACT-like domain-containing protein</fullName>
    </recommendedName>
</protein>
<dbReference type="GO" id="GO:0006355">
    <property type="term" value="P:regulation of DNA-templated transcription"/>
    <property type="evidence" value="ECO:0000318"/>
    <property type="project" value="GO_Central"/>
</dbReference>
<evidence type="ECO:0000259" key="4">
    <source>
        <dbReference type="Pfam" id="PF22754"/>
    </source>
</evidence>